<dbReference type="InterPro" id="IPR009078">
    <property type="entry name" value="Ferritin-like_SF"/>
</dbReference>
<protein>
    <submittedName>
        <fullName evidence="2">Ferritin-like domain-containing protein</fullName>
    </submittedName>
</protein>
<name>A0ABV6INH7_9PROT</name>
<evidence type="ECO:0000256" key="1">
    <source>
        <dbReference type="SAM" id="MobiDB-lite"/>
    </source>
</evidence>
<sequence>MSSSLSSGRSSELPSDLSAGASTGSSTGRPEPLPFDRIPLDTESVAVADHEARHWTFDKPGPIRIGSRDHMEMFARMMLETHNPYKPRVLDWPKLDAEAHARLTGLPIWDIAVQTEGRAALRVLDYAATIADPLLNEAMVMDGNEEARHKKVLSNLVEAYGVVLEPEPEYKGFRDVEWGWMRTGYSECIDSFFAFGLFEAARRSGYFPPDLVDTFEPVIQEEARHILFFANWAAWARAQQPWWRKPYFLAKTAAVWAVLIWDRLVLARDMGSASKDTNFTATSGSIGVTLSAAEMIDICLAEDARRMGGYDRRLLRPTTVPFFIRLARRFMGPKTAAA</sequence>
<evidence type="ECO:0000313" key="2">
    <source>
        <dbReference type="EMBL" id="MFC0385126.1"/>
    </source>
</evidence>
<proteinExistence type="predicted"/>
<comment type="caution">
    <text evidence="2">The sequence shown here is derived from an EMBL/GenBank/DDBJ whole genome shotgun (WGS) entry which is preliminary data.</text>
</comment>
<organism evidence="2 3">
    <name type="scientific">Muricoccus vinaceus</name>
    <dbReference type="NCBI Taxonomy" id="424704"/>
    <lineage>
        <taxon>Bacteria</taxon>
        <taxon>Pseudomonadati</taxon>
        <taxon>Pseudomonadota</taxon>
        <taxon>Alphaproteobacteria</taxon>
        <taxon>Acetobacterales</taxon>
        <taxon>Roseomonadaceae</taxon>
        <taxon>Muricoccus</taxon>
    </lineage>
</organism>
<dbReference type="SUPFAM" id="SSF47240">
    <property type="entry name" value="Ferritin-like"/>
    <property type="match status" value="1"/>
</dbReference>
<accession>A0ABV6INH7</accession>
<reference evidence="2 3" key="1">
    <citation type="submission" date="2024-09" db="EMBL/GenBank/DDBJ databases">
        <authorList>
            <person name="Sun Q."/>
            <person name="Mori K."/>
        </authorList>
    </citation>
    <scope>NUCLEOTIDE SEQUENCE [LARGE SCALE GENOMIC DNA]</scope>
    <source>
        <strain evidence="2 3">CCM 7468</strain>
    </source>
</reference>
<dbReference type="RefSeq" id="WP_377049245.1">
    <property type="nucleotide sequence ID" value="NZ_JBHLVZ010000002.1"/>
</dbReference>
<feature type="compositionally biased region" description="Low complexity" evidence="1">
    <location>
        <begin position="1"/>
        <end position="28"/>
    </location>
</feature>
<feature type="region of interest" description="Disordered" evidence="1">
    <location>
        <begin position="1"/>
        <end position="37"/>
    </location>
</feature>
<dbReference type="Proteomes" id="UP001589789">
    <property type="component" value="Unassembled WGS sequence"/>
</dbReference>
<evidence type="ECO:0000313" key="3">
    <source>
        <dbReference type="Proteomes" id="UP001589789"/>
    </source>
</evidence>
<keyword evidence="3" id="KW-1185">Reference proteome</keyword>
<gene>
    <name evidence="2" type="ORF">ACFFIC_06110</name>
</gene>
<dbReference type="EMBL" id="JBHLVZ010000002">
    <property type="protein sequence ID" value="MFC0385126.1"/>
    <property type="molecule type" value="Genomic_DNA"/>
</dbReference>